<evidence type="ECO:0000313" key="4">
    <source>
        <dbReference type="Proteomes" id="UP001281761"/>
    </source>
</evidence>
<dbReference type="PROSITE" id="PS50011">
    <property type="entry name" value="PROTEIN_KINASE_DOM"/>
    <property type="match status" value="1"/>
</dbReference>
<dbReference type="InterPro" id="IPR000719">
    <property type="entry name" value="Prot_kinase_dom"/>
</dbReference>
<proteinExistence type="predicted"/>
<name>A0ABQ9WWT2_9EUKA</name>
<evidence type="ECO:0000313" key="3">
    <source>
        <dbReference type="EMBL" id="KAK2943768.1"/>
    </source>
</evidence>
<dbReference type="InterPro" id="IPR056981">
    <property type="entry name" value="HEAT_ULK4_RUNKEL"/>
</dbReference>
<reference evidence="3 4" key="1">
    <citation type="journal article" date="2022" name="bioRxiv">
        <title>Genomics of Preaxostyla Flagellates Illuminates Evolutionary Transitions and the Path Towards Mitochondrial Loss.</title>
        <authorList>
            <person name="Novak L.V.F."/>
            <person name="Treitli S.C."/>
            <person name="Pyrih J."/>
            <person name="Halakuc P."/>
            <person name="Pipaliya S.V."/>
            <person name="Vacek V."/>
            <person name="Brzon O."/>
            <person name="Soukal P."/>
            <person name="Eme L."/>
            <person name="Dacks J.B."/>
            <person name="Karnkowska A."/>
            <person name="Elias M."/>
            <person name="Hampl V."/>
        </authorList>
    </citation>
    <scope>NUCLEOTIDE SEQUENCE [LARGE SCALE GENOMIC DNA]</scope>
    <source>
        <strain evidence="3">NAU3</strain>
        <tissue evidence="3">Gut</tissue>
    </source>
</reference>
<dbReference type="SUPFAM" id="SSF48371">
    <property type="entry name" value="ARM repeat"/>
    <property type="match status" value="1"/>
</dbReference>
<evidence type="ECO:0000259" key="2">
    <source>
        <dbReference type="PROSITE" id="PS50011"/>
    </source>
</evidence>
<dbReference type="Proteomes" id="UP001281761">
    <property type="component" value="Unassembled WGS sequence"/>
</dbReference>
<feature type="region of interest" description="Disordered" evidence="1">
    <location>
        <begin position="183"/>
        <end position="236"/>
    </location>
</feature>
<comment type="caution">
    <text evidence="3">The sequence shown here is derived from an EMBL/GenBank/DDBJ whole genome shotgun (WGS) entry which is preliminary data.</text>
</comment>
<dbReference type="InterPro" id="IPR016024">
    <property type="entry name" value="ARM-type_fold"/>
</dbReference>
<evidence type="ECO:0000256" key="1">
    <source>
        <dbReference type="SAM" id="MobiDB-lite"/>
    </source>
</evidence>
<dbReference type="EMBL" id="JARBJD010000329">
    <property type="protein sequence ID" value="KAK2943768.1"/>
    <property type="molecule type" value="Genomic_DNA"/>
</dbReference>
<dbReference type="PANTHER" id="PTHR46562:SF1">
    <property type="entry name" value="SERINE_THREONINE-PROTEIN KINASE ULK4"/>
    <property type="match status" value="1"/>
</dbReference>
<feature type="domain" description="Protein kinase" evidence="2">
    <location>
        <begin position="4"/>
        <end position="382"/>
    </location>
</feature>
<sequence>MEDYSILEKLGDGRSSTCYSARKKHTLQIVCVKVYPKTKKAEISRSIKLIRDILHPNITKIKDWFETNGHIWVIQEYCTGGSLSAVLKSNDRFTEPNIRALSLDMRAAIQNPFPQELQISPRWSPEFRHLLTGLLCKSPTKRLGWPALGYHPFWTETLFTREMPPQPSFDRLAAALTEHENSDSSLSSSCVSEESSSPDFCSFTKSETSQTSNSTDRTQVSVNTSSHSGPSESLSSSHHSLFHEFLRGRHSADKTEQSLEDSLDPDHLERPFTVFDSNVIWNEETDLPLTPIALNKKIEQVAIPIVDVNRLPSALQPFAQQIPNGNVDCSELARIMEIQLQHCSHPGTNDEMTNLLSLLISLSENHSVSSALLQPAIVQPLLSLFSSISTSPGNHQMIALLFSRLFRFSSTFPASLFQTDMIDVLLHSAASDTCHKTRRWALAAVGELFFFVCFLPETSRTTDITDSTPNFDENHVIDQVVRLLQNVLTSPSDSISAHYAAKTIENIVTLPVYSPHTPHSTRDLLIRSLTTPAIASALAGIFVSATEPELRSTALSTIARLVRLKLDLSRVVMSFIGLDTLAVHFITSPLRALRIAAANLLLMILSAEPTFNTPILPSDSFFSPYIPTTPFPTSFIAYVHSPPFVDGLKETLTSQPTTISSKVLLLVSALLHLYPAFTARLSEGCLSDVFKLFRRHTKYSRQSFEVFVTSLCPVYSLAVESAAVFLTSPLATLNLPFIAPTLKLHTLSPELTQRIEIVTKTLIQVQRASVSPTCQNLVLSPQFIVALSSIITGLITPRKNTVSVSPSFLWSNSVSPGPDEGPGQLPQTTSIDRTQFPASSTLTFHLPEANKTTLIQLTLDIAGPLVQNKTVLSKYITPISTNLLPSFFFLVIEKSSDLRFWGIKAISDAVTEIFDQTVQLRTKLAEEKNVLEPHLKEFEQAASHLLTLIELNLVSNYRSLFMDADPIPLYVLKIFASAVKYDSHFVSVLLRSGVVRSAVSHFTPSHPANNIHNMTIVLCVLSSGLLSVKDIEEMEVVQKVVVMMTNTINKQIVMFCEIMIEILYSVLFLFVSPPPSTPLTTIRSLLMPLIDTVPSVVRLLAFLFDDSSILYCDFTIADVATGSLSLMTKHLLSHDRSNTKRILSVSTRRYFLYIFERLSHFLSGGLEDYISVIGLRRTVRALLHLTIPIEDDPEHCALMRFKIDEIQNLIQSLEIIGQNSPLTAQVTSVITELKTFLK</sequence>
<dbReference type="InterPro" id="IPR011009">
    <property type="entry name" value="Kinase-like_dom_sf"/>
</dbReference>
<dbReference type="Pfam" id="PF00069">
    <property type="entry name" value="Pkinase"/>
    <property type="match status" value="1"/>
</dbReference>
<organism evidence="3 4">
    <name type="scientific">Blattamonas nauphoetae</name>
    <dbReference type="NCBI Taxonomy" id="2049346"/>
    <lineage>
        <taxon>Eukaryota</taxon>
        <taxon>Metamonada</taxon>
        <taxon>Preaxostyla</taxon>
        <taxon>Oxymonadida</taxon>
        <taxon>Blattamonas</taxon>
    </lineage>
</organism>
<dbReference type="Gene3D" id="1.10.510.10">
    <property type="entry name" value="Transferase(Phosphotransferase) domain 1"/>
    <property type="match status" value="1"/>
</dbReference>
<dbReference type="InterPro" id="IPR044591">
    <property type="entry name" value="RUK"/>
</dbReference>
<feature type="compositionally biased region" description="Low complexity" evidence="1">
    <location>
        <begin position="225"/>
        <end position="236"/>
    </location>
</feature>
<dbReference type="SMART" id="SM00220">
    <property type="entry name" value="S_TKc"/>
    <property type="match status" value="1"/>
</dbReference>
<keyword evidence="4" id="KW-1185">Reference proteome</keyword>
<dbReference type="SUPFAM" id="SSF56112">
    <property type="entry name" value="Protein kinase-like (PK-like)"/>
    <property type="match status" value="1"/>
</dbReference>
<gene>
    <name evidence="3" type="ORF">BLNAU_21306</name>
</gene>
<feature type="compositionally biased region" description="Polar residues" evidence="1">
    <location>
        <begin position="203"/>
        <end position="224"/>
    </location>
</feature>
<dbReference type="Pfam" id="PF23606">
    <property type="entry name" value="HEAT_ULK4"/>
    <property type="match status" value="1"/>
</dbReference>
<protein>
    <recommendedName>
        <fullName evidence="2">Protein kinase domain-containing protein</fullName>
    </recommendedName>
</protein>
<accession>A0ABQ9WWT2</accession>
<dbReference type="Gene3D" id="1.25.10.10">
    <property type="entry name" value="Leucine-rich Repeat Variant"/>
    <property type="match status" value="1"/>
</dbReference>
<dbReference type="InterPro" id="IPR011989">
    <property type="entry name" value="ARM-like"/>
</dbReference>
<dbReference type="PANTHER" id="PTHR46562">
    <property type="entry name" value="SERINE/THREONINE-KINASE ULK4-LIKE PROTEIN-RELATED"/>
    <property type="match status" value="1"/>
</dbReference>
<feature type="compositionally biased region" description="Low complexity" evidence="1">
    <location>
        <begin position="183"/>
        <end position="197"/>
    </location>
</feature>